<dbReference type="Proteomes" id="UP001180845">
    <property type="component" value="Unassembled WGS sequence"/>
</dbReference>
<protein>
    <recommendedName>
        <fullName evidence="1">DUF397 domain-containing protein</fullName>
    </recommendedName>
</protein>
<keyword evidence="3" id="KW-1185">Reference proteome</keyword>
<accession>A0AAE4CMF6</accession>
<dbReference type="RefSeq" id="WP_310275571.1">
    <property type="nucleotide sequence ID" value="NZ_JAVDXW010000001.1"/>
</dbReference>
<evidence type="ECO:0000313" key="2">
    <source>
        <dbReference type="EMBL" id="MDR7303325.1"/>
    </source>
</evidence>
<organism evidence="2 3">
    <name type="scientific">Haloactinomyces albus</name>
    <dbReference type="NCBI Taxonomy" id="1352928"/>
    <lineage>
        <taxon>Bacteria</taxon>
        <taxon>Bacillati</taxon>
        <taxon>Actinomycetota</taxon>
        <taxon>Actinomycetes</taxon>
        <taxon>Actinopolysporales</taxon>
        <taxon>Actinopolysporaceae</taxon>
        <taxon>Haloactinomyces</taxon>
    </lineage>
</organism>
<reference evidence="2" key="1">
    <citation type="submission" date="2023-07" db="EMBL/GenBank/DDBJ databases">
        <title>Sequencing the genomes of 1000 actinobacteria strains.</title>
        <authorList>
            <person name="Klenk H.-P."/>
        </authorList>
    </citation>
    <scope>NUCLEOTIDE SEQUENCE</scope>
    <source>
        <strain evidence="2">DSM 45977</strain>
    </source>
</reference>
<evidence type="ECO:0000259" key="1">
    <source>
        <dbReference type="Pfam" id="PF04149"/>
    </source>
</evidence>
<dbReference type="EMBL" id="JAVDXW010000001">
    <property type="protein sequence ID" value="MDR7303325.1"/>
    <property type="molecule type" value="Genomic_DNA"/>
</dbReference>
<name>A0AAE4CMF6_9ACTN</name>
<proteinExistence type="predicted"/>
<dbReference type="InterPro" id="IPR007278">
    <property type="entry name" value="DUF397"/>
</dbReference>
<evidence type="ECO:0000313" key="3">
    <source>
        <dbReference type="Proteomes" id="UP001180845"/>
    </source>
</evidence>
<comment type="caution">
    <text evidence="2">The sequence shown here is derived from an EMBL/GenBank/DDBJ whole genome shotgun (WGS) entry which is preliminary data.</text>
</comment>
<sequence>MSYEDALTALGNATNWHKSSRSQAQNGCVEVGSTGGYVGVRDSKIGAESPVLPFTAAEWAAFTEKAKAGSFDR</sequence>
<gene>
    <name evidence="2" type="ORF">JOF55_003506</name>
</gene>
<dbReference type="AlphaFoldDB" id="A0AAE4CMF6"/>
<dbReference type="Pfam" id="PF04149">
    <property type="entry name" value="DUF397"/>
    <property type="match status" value="1"/>
</dbReference>
<feature type="domain" description="DUF397" evidence="1">
    <location>
        <begin position="15"/>
        <end position="67"/>
    </location>
</feature>